<dbReference type="AlphaFoldDB" id="A0A9Q3I0B6"/>
<reference evidence="1" key="1">
    <citation type="submission" date="2021-03" db="EMBL/GenBank/DDBJ databases">
        <title>Draft genome sequence of rust myrtle Austropuccinia psidii MF-1, a brazilian biotype.</title>
        <authorList>
            <person name="Quecine M.C."/>
            <person name="Pachon D.M.R."/>
            <person name="Bonatelli M.L."/>
            <person name="Correr F.H."/>
            <person name="Franceschini L.M."/>
            <person name="Leite T.F."/>
            <person name="Margarido G.R.A."/>
            <person name="Almeida C.A."/>
            <person name="Ferrarezi J.A."/>
            <person name="Labate C.A."/>
        </authorList>
    </citation>
    <scope>NUCLEOTIDE SEQUENCE</scope>
    <source>
        <strain evidence="1">MF-1</strain>
    </source>
</reference>
<protein>
    <submittedName>
        <fullName evidence="1">Uncharacterized protein</fullName>
    </submittedName>
</protein>
<keyword evidence="2" id="KW-1185">Reference proteome</keyword>
<dbReference type="InterPro" id="IPR043128">
    <property type="entry name" value="Rev_trsase/Diguanyl_cyclase"/>
</dbReference>
<dbReference type="InterPro" id="IPR043502">
    <property type="entry name" value="DNA/RNA_pol_sf"/>
</dbReference>
<dbReference type="Proteomes" id="UP000765509">
    <property type="component" value="Unassembled WGS sequence"/>
</dbReference>
<name>A0A9Q3I0B6_9BASI</name>
<dbReference type="SUPFAM" id="SSF56672">
    <property type="entry name" value="DNA/RNA polymerases"/>
    <property type="match status" value="1"/>
</dbReference>
<accession>A0A9Q3I0B6</accession>
<organism evidence="1 2">
    <name type="scientific">Austropuccinia psidii MF-1</name>
    <dbReference type="NCBI Taxonomy" id="1389203"/>
    <lineage>
        <taxon>Eukaryota</taxon>
        <taxon>Fungi</taxon>
        <taxon>Dikarya</taxon>
        <taxon>Basidiomycota</taxon>
        <taxon>Pucciniomycotina</taxon>
        <taxon>Pucciniomycetes</taxon>
        <taxon>Pucciniales</taxon>
        <taxon>Sphaerophragmiaceae</taxon>
        <taxon>Austropuccinia</taxon>
    </lineage>
</organism>
<dbReference type="EMBL" id="AVOT02028905">
    <property type="protein sequence ID" value="MBW0521545.1"/>
    <property type="molecule type" value="Genomic_DNA"/>
</dbReference>
<evidence type="ECO:0000313" key="1">
    <source>
        <dbReference type="EMBL" id="MBW0521545.1"/>
    </source>
</evidence>
<comment type="caution">
    <text evidence="1">The sequence shown here is derived from an EMBL/GenBank/DDBJ whole genome shotgun (WGS) entry which is preliminary data.</text>
</comment>
<sequence>MQYLLGFASYYRNHIKNFAHIISILYKLGLKDVVSDISEERRDAYERIKHELTNATALIIPEFGFSFELYIDSAYIKGLEEALCQRKIVDGEPREGST</sequence>
<proteinExistence type="predicted"/>
<dbReference type="Gene3D" id="3.30.70.270">
    <property type="match status" value="1"/>
</dbReference>
<gene>
    <name evidence="1" type="ORF">O181_061260</name>
</gene>
<evidence type="ECO:0000313" key="2">
    <source>
        <dbReference type="Proteomes" id="UP000765509"/>
    </source>
</evidence>